<comment type="similarity">
    <text evidence="1 4">Belongs to the glycosyl hydrolase 43 family.</text>
</comment>
<evidence type="ECO:0000313" key="6">
    <source>
        <dbReference type="EMBL" id="MBF6636237.1"/>
    </source>
</evidence>
<dbReference type="EMBL" id="JADMKS010000002">
    <property type="protein sequence ID" value="MBF6636237.1"/>
    <property type="molecule type" value="Genomic_DNA"/>
</dbReference>
<name>A0AA41BVT9_9GAMM</name>
<reference evidence="6" key="2">
    <citation type="submission" date="2022-09" db="EMBL/GenBank/DDBJ databases">
        <title>Rouxiella aceris sp. nov., isolated from tree sap and emended description of the genus Rhouxiella.</title>
        <authorList>
            <person name="Kim I.S."/>
        </authorList>
    </citation>
    <scope>NUCLEOTIDE SEQUENCE</scope>
    <source>
        <strain evidence="6">SAP-2</strain>
    </source>
</reference>
<keyword evidence="3 4" id="KW-0326">Glycosidase</keyword>
<reference evidence="6" key="1">
    <citation type="submission" date="2020-11" db="EMBL/GenBank/DDBJ databases">
        <authorList>
            <person name="Lee S.D."/>
        </authorList>
    </citation>
    <scope>NUCLEOTIDE SEQUENCE</scope>
    <source>
        <strain evidence="6">SAP-2</strain>
    </source>
</reference>
<dbReference type="PANTHER" id="PTHR22925">
    <property type="entry name" value="GLYCOSYL HYDROLASE 43 FAMILY MEMBER"/>
    <property type="match status" value="1"/>
</dbReference>
<evidence type="ECO:0000256" key="5">
    <source>
        <dbReference type="SAM" id="SignalP"/>
    </source>
</evidence>
<dbReference type="CDD" id="cd18825">
    <property type="entry name" value="GH43_CtGH43-like"/>
    <property type="match status" value="1"/>
</dbReference>
<evidence type="ECO:0000256" key="1">
    <source>
        <dbReference type="ARBA" id="ARBA00009865"/>
    </source>
</evidence>
<dbReference type="AlphaFoldDB" id="A0AA41BVT9"/>
<dbReference type="Gene3D" id="2.115.10.20">
    <property type="entry name" value="Glycosyl hydrolase domain, family 43"/>
    <property type="match status" value="1"/>
</dbReference>
<dbReference type="SUPFAM" id="SSF75005">
    <property type="entry name" value="Arabinanase/levansucrase/invertase"/>
    <property type="match status" value="1"/>
</dbReference>
<sequence>MLKSLLKIIFTMALISVNAQANVNSTVNDPDFLNSHSGNIIQKDGYYYLFGEYRVDNTEWRTRNIGNSQKITLYKSKDLKTWISLGNVLDLSNDNRNFELERPKAIYNKKTNKYLIWFHLQPNRKFTRGIGLAGVAISDKIDGPYKFIGMYQIGQGQQAEKSVYSSSVDQKWQKLSDKFYNDFIPNGQEVHDLNIFSEDGNAYLVYSAEEGYAVQIVKLDPTFTKPTNQFVRVLIGERHEAPVLFKHNGKYFLISSGITGYRNNTATVATSTNILGDWKSVGIFPKSSNQDDVDTTFHSQPAFYFQCKSNNKIIYVGDVWRTAEHFKNLWQSQYIWSEIKFDENSLPYMDSETISDSSKVCE</sequence>
<gene>
    <name evidence="6" type="ORF">ITX54_06105</name>
</gene>
<dbReference type="InterPro" id="IPR006710">
    <property type="entry name" value="Glyco_hydro_43"/>
</dbReference>
<dbReference type="GO" id="GO:0004553">
    <property type="term" value="F:hydrolase activity, hydrolyzing O-glycosyl compounds"/>
    <property type="evidence" value="ECO:0007669"/>
    <property type="project" value="InterPro"/>
</dbReference>
<evidence type="ECO:0000256" key="2">
    <source>
        <dbReference type="ARBA" id="ARBA00022801"/>
    </source>
</evidence>
<accession>A0AA41BVT9</accession>
<dbReference type="InterPro" id="IPR023296">
    <property type="entry name" value="Glyco_hydro_beta-prop_sf"/>
</dbReference>
<evidence type="ECO:0000313" key="7">
    <source>
        <dbReference type="Proteomes" id="UP000705283"/>
    </source>
</evidence>
<feature type="chain" id="PRO_5041315817" evidence="5">
    <location>
        <begin position="22"/>
        <end position="362"/>
    </location>
</feature>
<protein>
    <submittedName>
        <fullName evidence="6">Family 43 glycosylhydrolase</fullName>
    </submittedName>
</protein>
<proteinExistence type="inferred from homology"/>
<keyword evidence="5" id="KW-0732">Signal</keyword>
<feature type="signal peptide" evidence="5">
    <location>
        <begin position="1"/>
        <end position="21"/>
    </location>
</feature>
<dbReference type="GO" id="GO:0005975">
    <property type="term" value="P:carbohydrate metabolic process"/>
    <property type="evidence" value="ECO:0007669"/>
    <property type="project" value="InterPro"/>
</dbReference>
<dbReference type="Pfam" id="PF04616">
    <property type="entry name" value="Glyco_hydro_43"/>
    <property type="match status" value="1"/>
</dbReference>
<keyword evidence="2 4" id="KW-0378">Hydrolase</keyword>
<evidence type="ECO:0000256" key="3">
    <source>
        <dbReference type="ARBA" id="ARBA00023295"/>
    </source>
</evidence>
<evidence type="ECO:0000256" key="4">
    <source>
        <dbReference type="RuleBase" id="RU361187"/>
    </source>
</evidence>
<organism evidence="6 7">
    <name type="scientific">Rouxiella silvae</name>
    <dbReference type="NCBI Taxonomy" id="1646373"/>
    <lineage>
        <taxon>Bacteria</taxon>
        <taxon>Pseudomonadati</taxon>
        <taxon>Pseudomonadota</taxon>
        <taxon>Gammaproteobacteria</taxon>
        <taxon>Enterobacterales</taxon>
        <taxon>Yersiniaceae</taxon>
        <taxon>Rouxiella</taxon>
    </lineage>
</organism>
<dbReference type="PANTHER" id="PTHR22925:SF3">
    <property type="entry name" value="GLYCOSYL HYDROLASE FAMILY PROTEIN 43"/>
    <property type="match status" value="1"/>
</dbReference>
<dbReference type="Proteomes" id="UP000705283">
    <property type="component" value="Unassembled WGS sequence"/>
</dbReference>
<comment type="caution">
    <text evidence="6">The sequence shown here is derived from an EMBL/GenBank/DDBJ whole genome shotgun (WGS) entry which is preliminary data.</text>
</comment>
<dbReference type="RefSeq" id="WP_055782651.1">
    <property type="nucleotide sequence ID" value="NZ_JADMKS010000002.1"/>
</dbReference>